<keyword evidence="3" id="KW-1185">Reference proteome</keyword>
<evidence type="ECO:0000313" key="3">
    <source>
        <dbReference type="Proteomes" id="UP000823941"/>
    </source>
</evidence>
<organism evidence="2 3">
    <name type="scientific">Plutella xylostella</name>
    <name type="common">Diamondback moth</name>
    <name type="synonym">Plutella maculipennis</name>
    <dbReference type="NCBI Taxonomy" id="51655"/>
    <lineage>
        <taxon>Eukaryota</taxon>
        <taxon>Metazoa</taxon>
        <taxon>Ecdysozoa</taxon>
        <taxon>Arthropoda</taxon>
        <taxon>Hexapoda</taxon>
        <taxon>Insecta</taxon>
        <taxon>Pterygota</taxon>
        <taxon>Neoptera</taxon>
        <taxon>Endopterygota</taxon>
        <taxon>Lepidoptera</taxon>
        <taxon>Glossata</taxon>
        <taxon>Ditrysia</taxon>
        <taxon>Yponomeutoidea</taxon>
        <taxon>Plutellidae</taxon>
        <taxon>Plutella</taxon>
    </lineage>
</organism>
<dbReference type="Proteomes" id="UP000823941">
    <property type="component" value="Chromosome 14"/>
</dbReference>
<dbReference type="SUPFAM" id="SSF57903">
    <property type="entry name" value="FYVE/PHD zinc finger"/>
    <property type="match status" value="1"/>
</dbReference>
<protein>
    <recommendedName>
        <fullName evidence="4">PHD-type domain-containing protein</fullName>
    </recommendedName>
</protein>
<gene>
    <name evidence="2" type="ORF">JYU34_010159</name>
</gene>
<sequence>MTTTATTCNGCKKKIQTLNFLECSCCKALYDLDCVNITLTVFDSFTQEAKNNWSCPECICTRPKVGNTHTPIRTSLIGWDTTFVQELNDSVSDEMHVNMNKRGRTDVNSSKTEEMMSNILKELKVLRDQSAEIIPLRNEIQLLTQKVDSMSLEISELKQAVLAKDNCIKLFTKQSTPLEATVSPPVSSYASKAAHGIPKQTKERTRQLAEQSQPRLRNEAVAAAGAGAGAAAVGQVPAATLASRDDSTAMEFSNANANSRVASQPTERQSNVEEREWTMVQKRRSILSEVKKGGNREVTKIQGTERKKFLHVWRLKKNTSCSEIEEHIKSQKIGCDSIKVEQVKMKSERDYSSFIIGVPESAYDKLCDPNIWPINVEFGEWIWFHKSRNRNNISS</sequence>
<accession>A0ABQ7QLI1</accession>
<reference evidence="2 3" key="1">
    <citation type="submission" date="2021-06" db="EMBL/GenBank/DDBJ databases">
        <title>A haploid diamondback moth (Plutella xylostella L.) genome assembly resolves 31 chromosomes and identifies a diamide resistance mutation.</title>
        <authorList>
            <person name="Ward C.M."/>
            <person name="Perry K.D."/>
            <person name="Baker G."/>
            <person name="Powis K."/>
            <person name="Heckel D.G."/>
            <person name="Baxter S.W."/>
        </authorList>
    </citation>
    <scope>NUCLEOTIDE SEQUENCE [LARGE SCALE GENOMIC DNA]</scope>
    <source>
        <strain evidence="2 3">LV</strain>
        <tissue evidence="2">Single pupa</tissue>
    </source>
</reference>
<evidence type="ECO:0008006" key="4">
    <source>
        <dbReference type="Google" id="ProtNLM"/>
    </source>
</evidence>
<dbReference type="EMBL" id="JAHIBW010000014">
    <property type="protein sequence ID" value="KAG7304793.1"/>
    <property type="molecule type" value="Genomic_DNA"/>
</dbReference>
<comment type="caution">
    <text evidence="2">The sequence shown here is derived from an EMBL/GenBank/DDBJ whole genome shotgun (WGS) entry which is preliminary data.</text>
</comment>
<dbReference type="InterPro" id="IPR011011">
    <property type="entry name" value="Znf_FYVE_PHD"/>
</dbReference>
<feature type="region of interest" description="Disordered" evidence="1">
    <location>
        <begin position="180"/>
        <end position="215"/>
    </location>
</feature>
<name>A0ABQ7QLI1_PLUXY</name>
<dbReference type="InterPro" id="IPR013083">
    <property type="entry name" value="Znf_RING/FYVE/PHD"/>
</dbReference>
<feature type="compositionally biased region" description="Polar residues" evidence="1">
    <location>
        <begin position="180"/>
        <end position="190"/>
    </location>
</feature>
<evidence type="ECO:0000256" key="1">
    <source>
        <dbReference type="SAM" id="MobiDB-lite"/>
    </source>
</evidence>
<evidence type="ECO:0000313" key="2">
    <source>
        <dbReference type="EMBL" id="KAG7304793.1"/>
    </source>
</evidence>
<feature type="compositionally biased region" description="Polar residues" evidence="1">
    <location>
        <begin position="254"/>
        <end position="269"/>
    </location>
</feature>
<dbReference type="Gene3D" id="3.30.40.10">
    <property type="entry name" value="Zinc/RING finger domain, C3HC4 (zinc finger)"/>
    <property type="match status" value="1"/>
</dbReference>
<feature type="region of interest" description="Disordered" evidence="1">
    <location>
        <begin position="254"/>
        <end position="274"/>
    </location>
</feature>
<proteinExistence type="predicted"/>